<dbReference type="Proteomes" id="UP000828390">
    <property type="component" value="Unassembled WGS sequence"/>
</dbReference>
<dbReference type="InterPro" id="IPR048795">
    <property type="entry name" value="PWP3A_3B_4_C"/>
</dbReference>
<comment type="caution">
    <text evidence="4">The sequence shown here is derived from an EMBL/GenBank/DDBJ whole genome shotgun (WGS) entry which is preliminary data.</text>
</comment>
<dbReference type="OrthoDB" id="10013064at2759"/>
<name>A0A9D4HUR8_DREPO</name>
<keyword evidence="2" id="KW-0812">Transmembrane</keyword>
<keyword evidence="2" id="KW-0472">Membrane</keyword>
<evidence type="ECO:0000256" key="1">
    <source>
        <dbReference type="SAM" id="MobiDB-lite"/>
    </source>
</evidence>
<reference evidence="4" key="1">
    <citation type="journal article" date="2019" name="bioRxiv">
        <title>The Genome of the Zebra Mussel, Dreissena polymorpha: A Resource for Invasive Species Research.</title>
        <authorList>
            <person name="McCartney M.A."/>
            <person name="Auch B."/>
            <person name="Kono T."/>
            <person name="Mallez S."/>
            <person name="Zhang Y."/>
            <person name="Obille A."/>
            <person name="Becker A."/>
            <person name="Abrahante J.E."/>
            <person name="Garbe J."/>
            <person name="Badalamenti J.P."/>
            <person name="Herman A."/>
            <person name="Mangelson H."/>
            <person name="Liachko I."/>
            <person name="Sullivan S."/>
            <person name="Sone E.D."/>
            <person name="Koren S."/>
            <person name="Silverstein K.A.T."/>
            <person name="Beckman K.B."/>
            <person name="Gohl D.M."/>
        </authorList>
    </citation>
    <scope>NUCLEOTIDE SEQUENCE</scope>
    <source>
        <strain evidence="4">Duluth1</strain>
        <tissue evidence="4">Whole animal</tissue>
    </source>
</reference>
<evidence type="ECO:0000313" key="4">
    <source>
        <dbReference type="EMBL" id="KAH3730168.1"/>
    </source>
</evidence>
<gene>
    <name evidence="4" type="ORF">DPMN_056149</name>
</gene>
<dbReference type="EMBL" id="JAIWYP010000012">
    <property type="protein sequence ID" value="KAH3730168.1"/>
    <property type="molecule type" value="Genomic_DNA"/>
</dbReference>
<accession>A0A9D4HUR8</accession>
<dbReference type="AlphaFoldDB" id="A0A9D4HUR8"/>
<protein>
    <recommendedName>
        <fullName evidence="3">PWWP domain-containing protein</fullName>
    </recommendedName>
</protein>
<dbReference type="Pfam" id="PF20886">
    <property type="entry name" value="PWP3A-B_C"/>
    <property type="match status" value="1"/>
</dbReference>
<evidence type="ECO:0000256" key="2">
    <source>
        <dbReference type="SAM" id="Phobius"/>
    </source>
</evidence>
<evidence type="ECO:0000259" key="3">
    <source>
        <dbReference type="Pfam" id="PF20886"/>
    </source>
</evidence>
<proteinExistence type="predicted"/>
<reference evidence="4" key="2">
    <citation type="submission" date="2020-11" db="EMBL/GenBank/DDBJ databases">
        <authorList>
            <person name="McCartney M.A."/>
            <person name="Auch B."/>
            <person name="Kono T."/>
            <person name="Mallez S."/>
            <person name="Becker A."/>
            <person name="Gohl D.M."/>
            <person name="Silverstein K.A.T."/>
            <person name="Koren S."/>
            <person name="Bechman K.B."/>
            <person name="Herman A."/>
            <person name="Abrahante J.E."/>
            <person name="Garbe J."/>
        </authorList>
    </citation>
    <scope>NUCLEOTIDE SEQUENCE</scope>
    <source>
        <strain evidence="4">Duluth1</strain>
        <tissue evidence="4">Whole animal</tissue>
    </source>
</reference>
<feature type="transmembrane region" description="Helical" evidence="2">
    <location>
        <begin position="510"/>
        <end position="527"/>
    </location>
</feature>
<evidence type="ECO:0000313" key="5">
    <source>
        <dbReference type="Proteomes" id="UP000828390"/>
    </source>
</evidence>
<keyword evidence="5" id="KW-1185">Reference proteome</keyword>
<feature type="region of interest" description="Disordered" evidence="1">
    <location>
        <begin position="400"/>
        <end position="426"/>
    </location>
</feature>
<keyword evidence="2" id="KW-1133">Transmembrane helix</keyword>
<feature type="domain" description="PWWP" evidence="3">
    <location>
        <begin position="428"/>
        <end position="555"/>
    </location>
</feature>
<sequence length="564" mass="64114">MEGGPSISDYLCSIRKRRSCNKISDSYSAIQDGARKSARSGSSYKQCLIVDNSDVNCVEEKDVGHETMKKDGTSHSLYAALNSIIDSPQKTWSGNKRSHSDSAMEDGALKLATSDSSNKHKTMIHFNKKLKDSLKSTDTCLESSAEVCEHFTRSKSRRQGRVNTNDRLSDVLDLNMNTTYAKSPGQTKKHSDIEHAIHIEEILSEIRKIRSPRKTENCDNTEIASFEHTCTSLPKSVDGNLELETIENTINKSEHNSLFHGEACRYYTNRLENLNIEMVESDLNSILNEKANVNASTLEAENRDLESEGGCVHDSVELHQISGTDPPMSDLSGSDSDNDSLPDLTYFLSPRKNSIPVPTTTPCDLEQSVTPVDTPLECLDSKESNTITCDPEVDDVKPSLCMAKTGQKRKKRPKDELSKKGKERQRRIREKNDVVVRFLTSAEMKRHLTKILSSKEPSTMHDEYKKATPRERSVMQQRGFGPLDDEDQIETVLNTYVDWVRKMGLEPVNYVNYFFAVWIPEAIVYYFRKQKRYSRPKALEMFYKGYRRTKEERQVLMASLRKTR</sequence>
<organism evidence="4 5">
    <name type="scientific">Dreissena polymorpha</name>
    <name type="common">Zebra mussel</name>
    <name type="synonym">Mytilus polymorpha</name>
    <dbReference type="NCBI Taxonomy" id="45954"/>
    <lineage>
        <taxon>Eukaryota</taxon>
        <taxon>Metazoa</taxon>
        <taxon>Spiralia</taxon>
        <taxon>Lophotrochozoa</taxon>
        <taxon>Mollusca</taxon>
        <taxon>Bivalvia</taxon>
        <taxon>Autobranchia</taxon>
        <taxon>Heteroconchia</taxon>
        <taxon>Euheterodonta</taxon>
        <taxon>Imparidentia</taxon>
        <taxon>Neoheterodontei</taxon>
        <taxon>Myida</taxon>
        <taxon>Dreissenoidea</taxon>
        <taxon>Dreissenidae</taxon>
        <taxon>Dreissena</taxon>
    </lineage>
</organism>